<dbReference type="AlphaFoldDB" id="A0A076LQ96"/>
<accession>A0A076LQ96</accession>
<reference evidence="1 2" key="1">
    <citation type="journal article" date="2012" name="PLoS ONE">
        <title>Edwardsiella comparative phylogenomics reveal the new intra/inter-species taxonomic relationships, virulence evolution and niche adaptation mechanisms.</title>
        <authorList>
            <person name="Yang M."/>
            <person name="Lv Y."/>
            <person name="Xiao J."/>
            <person name="Wu H."/>
            <person name="Zheng H."/>
            <person name="Liu Q."/>
            <person name="Zhang Y."/>
            <person name="Wang Q."/>
        </authorList>
    </citation>
    <scope>NUCLEOTIDE SEQUENCE [LARGE SCALE GENOMIC DNA]</scope>
    <source>
        <strain evidence="2">080813</strain>
    </source>
</reference>
<proteinExistence type="predicted"/>
<evidence type="ECO:0000313" key="1">
    <source>
        <dbReference type="EMBL" id="AIJ10151.1"/>
    </source>
</evidence>
<protein>
    <submittedName>
        <fullName evidence="1">Uncharacterized protein</fullName>
    </submittedName>
</protein>
<evidence type="ECO:0000313" key="2">
    <source>
        <dbReference type="Proteomes" id="UP000028681"/>
    </source>
</evidence>
<dbReference type="Proteomes" id="UP000028681">
    <property type="component" value="Chromosome"/>
</dbReference>
<organism evidence="1 2">
    <name type="scientific">Edwardsiella anguillarum ET080813</name>
    <dbReference type="NCBI Taxonomy" id="667120"/>
    <lineage>
        <taxon>Bacteria</taxon>
        <taxon>Pseudomonadati</taxon>
        <taxon>Pseudomonadota</taxon>
        <taxon>Gammaproteobacteria</taxon>
        <taxon>Enterobacterales</taxon>
        <taxon>Hafniaceae</taxon>
        <taxon>Edwardsiella</taxon>
    </lineage>
</organism>
<dbReference type="KEGG" id="ete:ETEE_3739"/>
<gene>
    <name evidence="1" type="ORF">ETEE_3739</name>
</gene>
<sequence>MLLYLMILEKDDNLVQSNTIIANNQIITLLFIKIAKYTTKLLLYGNSAKFYIGKCILGVSSL</sequence>
<name>A0A076LQ96_9GAMM</name>
<dbReference type="HOGENOM" id="CLU_2896945_0_0_6"/>
<dbReference type="EMBL" id="CP006664">
    <property type="protein sequence ID" value="AIJ10151.1"/>
    <property type="molecule type" value="Genomic_DNA"/>
</dbReference>